<evidence type="ECO:0000256" key="1">
    <source>
        <dbReference type="SAM" id="Phobius"/>
    </source>
</evidence>
<proteinExistence type="predicted"/>
<feature type="transmembrane region" description="Helical" evidence="1">
    <location>
        <begin position="167"/>
        <end position="188"/>
    </location>
</feature>
<organism evidence="3">
    <name type="scientific">hydrothermal vent metagenome</name>
    <dbReference type="NCBI Taxonomy" id="652676"/>
    <lineage>
        <taxon>unclassified sequences</taxon>
        <taxon>metagenomes</taxon>
        <taxon>ecological metagenomes</taxon>
    </lineage>
</organism>
<dbReference type="InterPro" id="IPR032816">
    <property type="entry name" value="VTT_dom"/>
</dbReference>
<reference evidence="3" key="1">
    <citation type="submission" date="2018-06" db="EMBL/GenBank/DDBJ databases">
        <authorList>
            <person name="Zhirakovskaya E."/>
        </authorList>
    </citation>
    <scope>NUCLEOTIDE SEQUENCE</scope>
</reference>
<dbReference type="Pfam" id="PF09335">
    <property type="entry name" value="VTT_dom"/>
    <property type="match status" value="1"/>
</dbReference>
<dbReference type="GO" id="GO:0005886">
    <property type="term" value="C:plasma membrane"/>
    <property type="evidence" value="ECO:0007669"/>
    <property type="project" value="TreeGrafter"/>
</dbReference>
<protein>
    <submittedName>
        <fullName evidence="3">FIG139438: lipoprotein B</fullName>
    </submittedName>
</protein>
<dbReference type="PANTHER" id="PTHR42709">
    <property type="entry name" value="ALKALINE PHOSPHATASE LIKE PROTEIN"/>
    <property type="match status" value="1"/>
</dbReference>
<dbReference type="PANTHER" id="PTHR42709:SF11">
    <property type="entry name" value="DEDA FAMILY PROTEIN"/>
    <property type="match status" value="1"/>
</dbReference>
<keyword evidence="1" id="KW-0812">Transmembrane</keyword>
<dbReference type="EMBL" id="UOEE01000233">
    <property type="protein sequence ID" value="VAV96847.1"/>
    <property type="molecule type" value="Genomic_DNA"/>
</dbReference>
<keyword evidence="1" id="KW-0472">Membrane</keyword>
<feature type="domain" description="VTT" evidence="2">
    <location>
        <begin position="49"/>
        <end position="152"/>
    </location>
</feature>
<gene>
    <name evidence="3" type="ORF">MNBD_ALPHA06-280</name>
</gene>
<dbReference type="AlphaFoldDB" id="A0A3B0RWZ0"/>
<keyword evidence="1" id="KW-1133">Transmembrane helix</keyword>
<name>A0A3B0RWZ0_9ZZZZ</name>
<evidence type="ECO:0000313" key="3">
    <source>
        <dbReference type="EMBL" id="VAV96847.1"/>
    </source>
</evidence>
<dbReference type="InterPro" id="IPR051311">
    <property type="entry name" value="DedA_domain"/>
</dbReference>
<sequence length="189" mass="21001">MKDKLLQMARGKNAMRSLFGVAFIESWIFPIPPDVMLIPMVLARPQAAWRIAGICTLASVLGGILGYGIGWFAFTSIGQPVLEIYGKVEAYEAFKNWFDQWGFWAAFGAGFTPFPYKVITITSGAVHLNFIIFMLASVLSRGGRFFLVAAIIRFAGDRARAQIEKHFGLITLALFVMLALVFIGIKYVH</sequence>
<evidence type="ECO:0000259" key="2">
    <source>
        <dbReference type="Pfam" id="PF09335"/>
    </source>
</evidence>
<feature type="transmembrane region" description="Helical" evidence="1">
    <location>
        <begin position="48"/>
        <end position="74"/>
    </location>
</feature>
<keyword evidence="3" id="KW-0449">Lipoprotein</keyword>
<accession>A0A3B0RWZ0</accession>